<dbReference type="GO" id="GO:0008270">
    <property type="term" value="F:zinc ion binding"/>
    <property type="evidence" value="ECO:0007669"/>
    <property type="project" value="UniProtKB-KW"/>
</dbReference>
<name>A0A7V8GQA1_9GAMM</name>
<feature type="domain" description="Zinc finger CHC2-type" evidence="4">
    <location>
        <begin position="57"/>
        <end position="111"/>
    </location>
</feature>
<organism evidence="5 6">
    <name type="scientific">Pseudoxanthomonas broegbernensis</name>
    <dbReference type="NCBI Taxonomy" id="83619"/>
    <lineage>
        <taxon>Bacteria</taxon>
        <taxon>Pseudomonadati</taxon>
        <taxon>Pseudomonadota</taxon>
        <taxon>Gammaproteobacteria</taxon>
        <taxon>Lysobacterales</taxon>
        <taxon>Lysobacteraceae</taxon>
        <taxon>Pseudoxanthomonas</taxon>
    </lineage>
</organism>
<keyword evidence="3" id="KW-0862">Zinc</keyword>
<evidence type="ECO:0000313" key="6">
    <source>
        <dbReference type="Proteomes" id="UP000462066"/>
    </source>
</evidence>
<protein>
    <recommendedName>
        <fullName evidence="4">Zinc finger CHC2-type domain-containing protein</fullName>
    </recommendedName>
</protein>
<keyword evidence="2" id="KW-0863">Zinc-finger</keyword>
<dbReference type="Gene3D" id="3.90.580.10">
    <property type="entry name" value="Zinc finger, CHC2-type domain"/>
    <property type="match status" value="1"/>
</dbReference>
<reference evidence="5 6" key="1">
    <citation type="submission" date="2017-10" db="EMBL/GenBank/DDBJ databases">
        <title>Whole genome sequencing of Pseudoxanthomonas broegbernensis DSM 12573(T).</title>
        <authorList>
            <person name="Kumar S."/>
            <person name="Bansal K."/>
            <person name="Kaur A."/>
            <person name="Patil P."/>
            <person name="Sharma S."/>
            <person name="Patil P.B."/>
        </authorList>
    </citation>
    <scope>NUCLEOTIDE SEQUENCE [LARGE SCALE GENOMIC DNA]</scope>
    <source>
        <strain evidence="5 6">DSM 12573</strain>
    </source>
</reference>
<dbReference type="SUPFAM" id="SSF57783">
    <property type="entry name" value="Zinc beta-ribbon"/>
    <property type="match status" value="1"/>
</dbReference>
<dbReference type="Pfam" id="PF01807">
    <property type="entry name" value="Zn_ribbon_DnaG"/>
    <property type="match status" value="1"/>
</dbReference>
<evidence type="ECO:0000313" key="5">
    <source>
        <dbReference type="EMBL" id="KAF1688166.1"/>
    </source>
</evidence>
<dbReference type="InterPro" id="IPR036977">
    <property type="entry name" value="DNA_primase_Znf_CHC2"/>
</dbReference>
<dbReference type="RefSeq" id="WP_162309724.1">
    <property type="nucleotide sequence ID" value="NZ_JACHGU010000003.1"/>
</dbReference>
<evidence type="ECO:0000256" key="2">
    <source>
        <dbReference type="ARBA" id="ARBA00022771"/>
    </source>
</evidence>
<accession>A0A7V8GQA1</accession>
<gene>
    <name evidence="5" type="ORF">B1992_01765</name>
</gene>
<dbReference type="InterPro" id="IPR002694">
    <property type="entry name" value="Znf_CHC2"/>
</dbReference>
<dbReference type="SMART" id="SM00400">
    <property type="entry name" value="ZnF_CHCC"/>
    <property type="match status" value="1"/>
</dbReference>
<comment type="caution">
    <text evidence="5">The sequence shown here is derived from an EMBL/GenBank/DDBJ whole genome shotgun (WGS) entry which is preliminary data.</text>
</comment>
<keyword evidence="6" id="KW-1185">Reference proteome</keyword>
<dbReference type="EMBL" id="MWIP01000001">
    <property type="protein sequence ID" value="KAF1688166.1"/>
    <property type="molecule type" value="Genomic_DNA"/>
</dbReference>
<dbReference type="PANTHER" id="PTHR30313">
    <property type="entry name" value="DNA PRIMASE"/>
    <property type="match status" value="1"/>
</dbReference>
<dbReference type="PANTHER" id="PTHR30313:SF2">
    <property type="entry name" value="DNA PRIMASE"/>
    <property type="match status" value="1"/>
</dbReference>
<dbReference type="InterPro" id="IPR050219">
    <property type="entry name" value="DnaG_primase"/>
</dbReference>
<dbReference type="Proteomes" id="UP000462066">
    <property type="component" value="Unassembled WGS sequence"/>
</dbReference>
<evidence type="ECO:0000259" key="4">
    <source>
        <dbReference type="SMART" id="SM00400"/>
    </source>
</evidence>
<dbReference type="GO" id="GO:0006269">
    <property type="term" value="P:DNA replication, synthesis of primer"/>
    <property type="evidence" value="ECO:0007669"/>
    <property type="project" value="TreeGrafter"/>
</dbReference>
<evidence type="ECO:0000256" key="1">
    <source>
        <dbReference type="ARBA" id="ARBA00022723"/>
    </source>
</evidence>
<proteinExistence type="predicted"/>
<keyword evidence="1" id="KW-0479">Metal-binding</keyword>
<dbReference type="AlphaFoldDB" id="A0A7V8GQA1"/>
<dbReference type="GO" id="GO:0003899">
    <property type="term" value="F:DNA-directed RNA polymerase activity"/>
    <property type="evidence" value="ECO:0007669"/>
    <property type="project" value="InterPro"/>
</dbReference>
<evidence type="ECO:0000256" key="3">
    <source>
        <dbReference type="ARBA" id="ARBA00022833"/>
    </source>
</evidence>
<dbReference type="GO" id="GO:0003677">
    <property type="term" value="F:DNA binding"/>
    <property type="evidence" value="ECO:0007669"/>
    <property type="project" value="InterPro"/>
</dbReference>
<dbReference type="GO" id="GO:0005737">
    <property type="term" value="C:cytoplasm"/>
    <property type="evidence" value="ECO:0007669"/>
    <property type="project" value="TreeGrafter"/>
</dbReference>
<sequence length="115" mass="12499">MKASLPMNTRQAVASMRGLYGKPRRLPEHWRDRLPDPDAYYRARIPSLGKAHGNGWAQGRCPFHDDGTASLSVNLAHGGWKCFAGCGGGDLVGFHVRVSGLPFTDAVRDLLGVRA</sequence>